<dbReference type="Proteomes" id="UP000269669">
    <property type="component" value="Unassembled WGS sequence"/>
</dbReference>
<name>A0A428MFE0_9BACT</name>
<evidence type="ECO:0000313" key="2">
    <source>
        <dbReference type="EMBL" id="RSL15574.1"/>
    </source>
</evidence>
<proteinExistence type="predicted"/>
<dbReference type="EMBL" id="RSDW01000001">
    <property type="protein sequence ID" value="RSL15574.1"/>
    <property type="molecule type" value="Genomic_DNA"/>
</dbReference>
<dbReference type="AlphaFoldDB" id="A0A428MFE0"/>
<reference evidence="2 3" key="1">
    <citation type="submission" date="2018-12" db="EMBL/GenBank/DDBJ databases">
        <title>Sequencing of bacterial isolates from soil warming experiment in Harvard Forest, Massachusetts, USA.</title>
        <authorList>
            <person name="Deangelis K."/>
        </authorList>
    </citation>
    <scope>NUCLEOTIDE SEQUENCE [LARGE SCALE GENOMIC DNA]</scope>
    <source>
        <strain evidence="2 3">EB153</strain>
    </source>
</reference>
<comment type="caution">
    <text evidence="2">The sequence shown here is derived from an EMBL/GenBank/DDBJ whole genome shotgun (WGS) entry which is preliminary data.</text>
</comment>
<keyword evidence="2" id="KW-0804">Transcription</keyword>
<evidence type="ECO:0000313" key="3">
    <source>
        <dbReference type="Proteomes" id="UP000269669"/>
    </source>
</evidence>
<feature type="region of interest" description="Disordered" evidence="1">
    <location>
        <begin position="103"/>
        <end position="133"/>
    </location>
</feature>
<dbReference type="GO" id="GO:0000428">
    <property type="term" value="C:DNA-directed RNA polymerase complex"/>
    <property type="evidence" value="ECO:0007669"/>
    <property type="project" value="UniProtKB-KW"/>
</dbReference>
<gene>
    <name evidence="2" type="ORF">EDE15_1065</name>
</gene>
<protein>
    <submittedName>
        <fullName evidence="2">DNA-directed RNA polymerase specialized sigma24 family protein</fullName>
    </submittedName>
</protein>
<organism evidence="2 3">
    <name type="scientific">Edaphobacter aggregans</name>
    <dbReference type="NCBI Taxonomy" id="570835"/>
    <lineage>
        <taxon>Bacteria</taxon>
        <taxon>Pseudomonadati</taxon>
        <taxon>Acidobacteriota</taxon>
        <taxon>Terriglobia</taxon>
        <taxon>Terriglobales</taxon>
        <taxon>Acidobacteriaceae</taxon>
        <taxon>Edaphobacter</taxon>
    </lineage>
</organism>
<accession>A0A428MFE0</accession>
<keyword evidence="3" id="KW-1185">Reference proteome</keyword>
<evidence type="ECO:0000256" key="1">
    <source>
        <dbReference type="SAM" id="MobiDB-lite"/>
    </source>
</evidence>
<sequence>MAAAHKAIPTCRPRTIPSDFFPQPEHNWTPDHRTKADQTMAWWPELMQKTAARYDSIVGTKRPRKTLYVSFPEQCGYIEPACTERRVYIETIRRNPFPTTMSPGCPITKSGYSEPIEDSEDAPEQSWLDTGDGRGNSLEAIQYRRNKDGIEKAYANFIDPFVTENNAHEIAGEYLLDCVIDFAKKKIKGAIHGLPDAFKDEDDYSQIVAMKVCNGLNKFVGGPGDFCAWLTTICHTVGCDAKREINANYAGMVPFLVETEFGEEEEHPDVIRQYIHDEERHHPASRYVQPPDLKTVEKLPDWVTGTNRLIANQLQAGSNCAEIAKGLGMNPATVRKRVERMRVKLKWLPSA</sequence>
<keyword evidence="2" id="KW-0240">DNA-directed RNA polymerase</keyword>